<dbReference type="AlphaFoldDB" id="A0A9W4J789"/>
<proteinExistence type="predicted"/>
<evidence type="ECO:0000313" key="3">
    <source>
        <dbReference type="Proteomes" id="UP001152592"/>
    </source>
</evidence>
<dbReference type="GO" id="GO:0004674">
    <property type="term" value="F:protein serine/threonine kinase activity"/>
    <property type="evidence" value="ECO:0007669"/>
    <property type="project" value="TreeGrafter"/>
</dbReference>
<evidence type="ECO:0000259" key="1">
    <source>
        <dbReference type="PROSITE" id="PS50011"/>
    </source>
</evidence>
<dbReference type="PANTHER" id="PTHR44329">
    <property type="entry name" value="SERINE/THREONINE-PROTEIN KINASE TNNI3K-RELATED"/>
    <property type="match status" value="1"/>
</dbReference>
<dbReference type="Proteomes" id="UP001152592">
    <property type="component" value="Unassembled WGS sequence"/>
</dbReference>
<evidence type="ECO:0000313" key="2">
    <source>
        <dbReference type="EMBL" id="CAG8376427.1"/>
    </source>
</evidence>
<organism evidence="2 3">
    <name type="scientific">Penicillium salamii</name>
    <dbReference type="NCBI Taxonomy" id="1612424"/>
    <lineage>
        <taxon>Eukaryota</taxon>
        <taxon>Fungi</taxon>
        <taxon>Dikarya</taxon>
        <taxon>Ascomycota</taxon>
        <taxon>Pezizomycotina</taxon>
        <taxon>Eurotiomycetes</taxon>
        <taxon>Eurotiomycetidae</taxon>
        <taxon>Eurotiales</taxon>
        <taxon>Aspergillaceae</taxon>
        <taxon>Penicillium</taxon>
    </lineage>
</organism>
<dbReference type="PROSITE" id="PS50011">
    <property type="entry name" value="PROTEIN_KINASE_DOM"/>
    <property type="match status" value="1"/>
</dbReference>
<protein>
    <recommendedName>
        <fullName evidence="1">Protein kinase domain-containing protein</fullName>
    </recommendedName>
</protein>
<dbReference type="InterPro" id="IPR000719">
    <property type="entry name" value="Prot_kinase_dom"/>
</dbReference>
<sequence>MEMEGQFQNVHLIALGGMSFIYQVAPGIVVKVPNTEDFARQQFRNELDIYKILSRQAACAFIVQCFYYTDDGIFLEHMRDGSLSIRIQLNHNFDRTTRLVTHVDRLEPLYRRLAWMNDVTQAIAFLESFHLAHGDLRPENILIDGNRIKVTDFDNTAAFGTPFMVCQEPWGRELRADEPEYGMPGFPAGLLGPRTEQFALGSIYYYINYGMKVYGDKSLTDVLRDRGLVLRDLLQAMVFPALYCDPMIDDLIHKCWHNQFPTIKSLAVATNALLNKGCGDEERKVVEEEIDSKLATDGGQSDAANRTGDSASEKVLCQQLEEHGLFEFIRSMKPSPDIDGCESRLSPRAI</sequence>
<dbReference type="Pfam" id="PF00069">
    <property type="entry name" value="Pkinase"/>
    <property type="match status" value="1"/>
</dbReference>
<dbReference type="SMART" id="SM00220">
    <property type="entry name" value="S_TKc"/>
    <property type="match status" value="1"/>
</dbReference>
<dbReference type="InterPro" id="IPR011009">
    <property type="entry name" value="Kinase-like_dom_sf"/>
</dbReference>
<dbReference type="EMBL" id="CAJVPD010000232">
    <property type="protein sequence ID" value="CAG8376427.1"/>
    <property type="molecule type" value="Genomic_DNA"/>
</dbReference>
<dbReference type="GO" id="GO:0005524">
    <property type="term" value="F:ATP binding"/>
    <property type="evidence" value="ECO:0007669"/>
    <property type="project" value="InterPro"/>
</dbReference>
<dbReference type="OrthoDB" id="10254664at2759"/>
<reference evidence="2" key="1">
    <citation type="submission" date="2021-07" db="EMBL/GenBank/DDBJ databases">
        <authorList>
            <person name="Branca A.L. A."/>
        </authorList>
    </citation>
    <scope>NUCLEOTIDE SEQUENCE</scope>
</reference>
<name>A0A9W4J789_9EURO</name>
<dbReference type="InterPro" id="IPR051681">
    <property type="entry name" value="Ser/Thr_Kinases-Pseudokinases"/>
</dbReference>
<gene>
    <name evidence="2" type="ORF">PSALAMII_LOCUS5207</name>
</gene>
<accession>A0A9W4J789</accession>
<feature type="domain" description="Protein kinase" evidence="1">
    <location>
        <begin position="7"/>
        <end position="274"/>
    </location>
</feature>
<dbReference type="SUPFAM" id="SSF56112">
    <property type="entry name" value="Protein kinase-like (PK-like)"/>
    <property type="match status" value="1"/>
</dbReference>
<dbReference type="Gene3D" id="1.10.510.10">
    <property type="entry name" value="Transferase(Phosphotransferase) domain 1"/>
    <property type="match status" value="1"/>
</dbReference>
<comment type="caution">
    <text evidence="2">The sequence shown here is derived from an EMBL/GenBank/DDBJ whole genome shotgun (WGS) entry which is preliminary data.</text>
</comment>